<dbReference type="InterPro" id="IPR001126">
    <property type="entry name" value="UmuC"/>
</dbReference>
<keyword evidence="5" id="KW-0808">Transferase</keyword>
<dbReference type="GO" id="GO:0003887">
    <property type="term" value="F:DNA-directed DNA polymerase activity"/>
    <property type="evidence" value="ECO:0007669"/>
    <property type="project" value="UniProtKB-KW"/>
</dbReference>
<dbReference type="GO" id="GO:0006260">
    <property type="term" value="P:DNA replication"/>
    <property type="evidence" value="ECO:0007669"/>
    <property type="project" value="UniProtKB-KW"/>
</dbReference>
<dbReference type="GO" id="GO:0005829">
    <property type="term" value="C:cytosol"/>
    <property type="evidence" value="ECO:0007669"/>
    <property type="project" value="TreeGrafter"/>
</dbReference>
<dbReference type="PANTHER" id="PTHR11076:SF35">
    <property type="entry name" value="DNA REPAIR PROTEIN HOMOLOG YOBH"/>
    <property type="match status" value="1"/>
</dbReference>
<name>A0A1L8RIM6_9ENTE</name>
<dbReference type="Proteomes" id="UP000181884">
    <property type="component" value="Unassembled WGS sequence"/>
</dbReference>
<keyword evidence="2" id="KW-0515">Mutator protein</keyword>
<dbReference type="SUPFAM" id="SSF100879">
    <property type="entry name" value="Lesion bypass DNA polymerase (Y-family), little finger domain"/>
    <property type="match status" value="1"/>
</dbReference>
<dbReference type="InterPro" id="IPR050116">
    <property type="entry name" value="DNA_polymerase-Y"/>
</dbReference>
<dbReference type="Gene3D" id="3.30.1490.100">
    <property type="entry name" value="DNA polymerase, Y-family, little finger domain"/>
    <property type="match status" value="1"/>
</dbReference>
<evidence type="ECO:0000313" key="7">
    <source>
        <dbReference type="EMBL" id="OJG19606.1"/>
    </source>
</evidence>
<accession>A0A1L8RIM6</accession>
<keyword evidence="8" id="KW-1185">Reference proteome</keyword>
<evidence type="ECO:0000259" key="6">
    <source>
        <dbReference type="PROSITE" id="PS50173"/>
    </source>
</evidence>
<gene>
    <name evidence="7" type="ORF">RU97_GL001177</name>
</gene>
<dbReference type="Gene3D" id="1.10.150.20">
    <property type="entry name" value="5' to 3' exonuclease, C-terminal subdomain"/>
    <property type="match status" value="1"/>
</dbReference>
<dbReference type="InterPro" id="IPR036775">
    <property type="entry name" value="DNA_pol_Y-fam_lit_finger_sf"/>
</dbReference>
<evidence type="ECO:0000256" key="2">
    <source>
        <dbReference type="ARBA" id="ARBA00022457"/>
    </source>
</evidence>
<keyword evidence="5" id="KW-0239">DNA-directed DNA polymerase</keyword>
<dbReference type="GO" id="GO:0006281">
    <property type="term" value="P:DNA repair"/>
    <property type="evidence" value="ECO:0007669"/>
    <property type="project" value="InterPro"/>
</dbReference>
<dbReference type="InterPro" id="IPR017961">
    <property type="entry name" value="DNA_pol_Y-fam_little_finger"/>
</dbReference>
<protein>
    <submittedName>
        <fullName evidence="7">DNA polymerase V</fullName>
    </submittedName>
</protein>
<dbReference type="InterPro" id="IPR043502">
    <property type="entry name" value="DNA/RNA_pol_sf"/>
</dbReference>
<evidence type="ECO:0000313" key="8">
    <source>
        <dbReference type="Proteomes" id="UP000181884"/>
    </source>
</evidence>
<dbReference type="GO" id="GO:0009432">
    <property type="term" value="P:SOS response"/>
    <property type="evidence" value="ECO:0007669"/>
    <property type="project" value="TreeGrafter"/>
</dbReference>
<dbReference type="Pfam" id="PF00817">
    <property type="entry name" value="IMS"/>
    <property type="match status" value="1"/>
</dbReference>
<dbReference type="InterPro" id="IPR053848">
    <property type="entry name" value="IMS_HHH_1"/>
</dbReference>
<dbReference type="InterPro" id="IPR043128">
    <property type="entry name" value="Rev_trsase/Diguanyl_cyclase"/>
</dbReference>
<keyword evidence="3" id="KW-0548">Nucleotidyltransferase</keyword>
<dbReference type="AlphaFoldDB" id="A0A1L8RIM6"/>
<keyword evidence="4" id="KW-0235">DNA replication</keyword>
<dbReference type="CDD" id="cd01700">
    <property type="entry name" value="PolY_Pol_V_umuC"/>
    <property type="match status" value="1"/>
</dbReference>
<dbReference type="PROSITE" id="PS50173">
    <property type="entry name" value="UMUC"/>
    <property type="match status" value="1"/>
</dbReference>
<feature type="domain" description="UmuC" evidence="6">
    <location>
        <begin position="17"/>
        <end position="207"/>
    </location>
</feature>
<proteinExistence type="inferred from homology"/>
<dbReference type="Pfam" id="PF11799">
    <property type="entry name" value="IMS_C"/>
    <property type="match status" value="1"/>
</dbReference>
<comment type="similarity">
    <text evidence="1">Belongs to the DNA polymerase type-Y family.</text>
</comment>
<comment type="caution">
    <text evidence="7">The sequence shown here is derived from an EMBL/GenBank/DDBJ whole genome shotgun (WGS) entry which is preliminary data.</text>
</comment>
<dbReference type="Pfam" id="PF21999">
    <property type="entry name" value="IMS_HHH_1"/>
    <property type="match status" value="1"/>
</dbReference>
<evidence type="ECO:0000256" key="1">
    <source>
        <dbReference type="ARBA" id="ARBA00010945"/>
    </source>
</evidence>
<sequence>MGAMDEYNYAEEPRRDVFCIDVKSFFASVECVQRGWDPLTKMLVVMSYAENAGGLVLASSPEAKKQLGISNVTRKYALPDHPDLVIVPPRMSLYLSENERINQIYQEYVANEDLHIYSIDESFLDVTASYHLFAESPKALARLIQQRIKRETGLVVTIGIGDNPLLAKLALDNGAKHSPEFIAEWRYQDVPQTVWQIDPITEMWGIGSRMAKRLARIGIETVNDLAHYPVARLRDSLGVIGEQLHAHAWGIDRSRVPQKVAAKEKSFGNSQVLTRDYSRQGEIEIVIREIADQVASRLRKHHCQTECVHLYIGFSKGYQQTQGGFSHQLKIPLTNQSIQLGEYCVHLFRQHWQKQAIRHIGISCSKLSFHGNLQLDLFSDPEEAIRKAQLDELIDRIRQKYGYVALIHANSLLPGGTAISRVNLVGGHAGGMEGLQ</sequence>
<dbReference type="GO" id="GO:0042276">
    <property type="term" value="P:error-prone translesion synthesis"/>
    <property type="evidence" value="ECO:0007669"/>
    <property type="project" value="TreeGrafter"/>
</dbReference>
<evidence type="ECO:0000256" key="3">
    <source>
        <dbReference type="ARBA" id="ARBA00022695"/>
    </source>
</evidence>
<reference evidence="7 8" key="1">
    <citation type="submission" date="2014-12" db="EMBL/GenBank/DDBJ databases">
        <title>Draft genome sequences of 29 type strains of Enterococci.</title>
        <authorList>
            <person name="Zhong Z."/>
            <person name="Sun Z."/>
            <person name="Liu W."/>
            <person name="Zhang W."/>
            <person name="Zhang H."/>
        </authorList>
    </citation>
    <scope>NUCLEOTIDE SEQUENCE [LARGE SCALE GENOMIC DNA]</scope>
    <source>
        <strain evidence="7 8">DSM 17029</strain>
    </source>
</reference>
<dbReference type="Gene3D" id="3.40.1170.60">
    <property type="match status" value="1"/>
</dbReference>
<dbReference type="STRING" id="214095.RU97_GL001177"/>
<evidence type="ECO:0000256" key="4">
    <source>
        <dbReference type="ARBA" id="ARBA00022705"/>
    </source>
</evidence>
<evidence type="ECO:0000256" key="5">
    <source>
        <dbReference type="ARBA" id="ARBA00022932"/>
    </source>
</evidence>
<dbReference type="EMBL" id="JXKH01000002">
    <property type="protein sequence ID" value="OJG19606.1"/>
    <property type="molecule type" value="Genomic_DNA"/>
</dbReference>
<dbReference type="Gene3D" id="3.30.70.270">
    <property type="match status" value="1"/>
</dbReference>
<dbReference type="GO" id="GO:0003684">
    <property type="term" value="F:damaged DNA binding"/>
    <property type="evidence" value="ECO:0007669"/>
    <property type="project" value="InterPro"/>
</dbReference>
<dbReference type="PANTHER" id="PTHR11076">
    <property type="entry name" value="DNA REPAIR POLYMERASE UMUC / TRANSFERASE FAMILY MEMBER"/>
    <property type="match status" value="1"/>
</dbReference>
<dbReference type="SUPFAM" id="SSF56672">
    <property type="entry name" value="DNA/RNA polymerases"/>
    <property type="match status" value="1"/>
</dbReference>
<organism evidence="7 8">
    <name type="scientific">Enterococcus canis</name>
    <dbReference type="NCBI Taxonomy" id="214095"/>
    <lineage>
        <taxon>Bacteria</taxon>
        <taxon>Bacillati</taxon>
        <taxon>Bacillota</taxon>
        <taxon>Bacilli</taxon>
        <taxon>Lactobacillales</taxon>
        <taxon>Enterococcaceae</taxon>
        <taxon>Enterococcus</taxon>
    </lineage>
</organism>